<comment type="caution">
    <text evidence="1">The sequence shown here is derived from an EMBL/GenBank/DDBJ whole genome shotgun (WGS) entry which is preliminary data.</text>
</comment>
<organism evidence="1 2">
    <name type="scientific">Microlunatus capsulatus</name>
    <dbReference type="NCBI Taxonomy" id="99117"/>
    <lineage>
        <taxon>Bacteria</taxon>
        <taxon>Bacillati</taxon>
        <taxon>Actinomycetota</taxon>
        <taxon>Actinomycetes</taxon>
        <taxon>Propionibacteriales</taxon>
        <taxon>Propionibacteriaceae</taxon>
        <taxon>Microlunatus</taxon>
    </lineage>
</organism>
<sequence length="217" mass="22554">MSQPVATVRGEATLEGPPDLAGLSVTVHRSGDSAAVVRRALATASAEVGAAVDPHRAGLDGTTSSSVHVAPVFARQGRRVTGYRGSWSTQLSVADFDVLGPLVLALSAVDQVQVDGPWWSLRPQNPLQRQARLAALADARERADDYAAAFGATVVDVLEVSDLDGGGRPGMLRQSFAMAKGGPPEEPELDLEPAAQTVTGQVTVRFALSPAVLDAQP</sequence>
<dbReference type="RefSeq" id="WP_210057136.1">
    <property type="nucleotide sequence ID" value="NZ_BAAAMH010000010.1"/>
</dbReference>
<dbReference type="PANTHER" id="PTHR34387:SF1">
    <property type="entry name" value="PERIPLASMIC IMMUNOGENIC PROTEIN"/>
    <property type="match status" value="1"/>
</dbReference>
<dbReference type="Gene3D" id="3.30.70.2970">
    <property type="entry name" value="Protein of unknown function (DUF541), domain 2"/>
    <property type="match status" value="1"/>
</dbReference>
<evidence type="ECO:0000313" key="2">
    <source>
        <dbReference type="Proteomes" id="UP000758168"/>
    </source>
</evidence>
<protein>
    <submittedName>
        <fullName evidence="1">Uncharacterized protein YggE</fullName>
    </submittedName>
</protein>
<gene>
    <name evidence="1" type="ORF">JOF54_002909</name>
</gene>
<dbReference type="EMBL" id="JAGIOB010000001">
    <property type="protein sequence ID" value="MBP2417987.1"/>
    <property type="molecule type" value="Genomic_DNA"/>
</dbReference>
<proteinExistence type="predicted"/>
<keyword evidence="2" id="KW-1185">Reference proteome</keyword>
<evidence type="ECO:0000313" key="1">
    <source>
        <dbReference type="EMBL" id="MBP2417987.1"/>
    </source>
</evidence>
<name>A0ABS4ZBA5_9ACTN</name>
<reference evidence="1 2" key="1">
    <citation type="submission" date="2021-03" db="EMBL/GenBank/DDBJ databases">
        <title>Sequencing the genomes of 1000 actinobacteria strains.</title>
        <authorList>
            <person name="Klenk H.-P."/>
        </authorList>
    </citation>
    <scope>NUCLEOTIDE SEQUENCE [LARGE SCALE GENOMIC DNA]</scope>
    <source>
        <strain evidence="1 2">DSM 12936</strain>
    </source>
</reference>
<dbReference type="Gene3D" id="3.30.110.170">
    <property type="entry name" value="Protein of unknown function (DUF541), domain 1"/>
    <property type="match status" value="1"/>
</dbReference>
<dbReference type="InterPro" id="IPR052022">
    <property type="entry name" value="26kDa_periplasmic_antigen"/>
</dbReference>
<dbReference type="PANTHER" id="PTHR34387">
    <property type="entry name" value="SLR1258 PROTEIN"/>
    <property type="match status" value="1"/>
</dbReference>
<dbReference type="Proteomes" id="UP000758168">
    <property type="component" value="Unassembled WGS sequence"/>
</dbReference>
<dbReference type="Pfam" id="PF04402">
    <property type="entry name" value="SIMPL"/>
    <property type="match status" value="1"/>
</dbReference>
<accession>A0ABS4ZBA5</accession>
<dbReference type="InterPro" id="IPR007497">
    <property type="entry name" value="SIMPL/DUF541"/>
</dbReference>